<proteinExistence type="inferred from homology"/>
<comment type="caution">
    <text evidence="6">The sequence shown here is derived from an EMBL/GenBank/DDBJ whole genome shotgun (WGS) entry which is preliminary data.</text>
</comment>
<dbReference type="NCBIfam" id="TIGR00044">
    <property type="entry name" value="YggS family pyridoxal phosphate-dependent enzyme"/>
    <property type="match status" value="1"/>
</dbReference>
<comment type="similarity">
    <text evidence="2 4">Belongs to the pyridoxal phosphate-binding protein YggS/PROSC family.</text>
</comment>
<comment type="function">
    <text evidence="2">Pyridoxal 5'-phosphate (PLP)-binding protein, which is involved in PLP homeostasis.</text>
</comment>
<dbReference type="EMBL" id="JAPHEH010000001">
    <property type="protein sequence ID" value="MDG4476901.1"/>
    <property type="molecule type" value="Genomic_DNA"/>
</dbReference>
<feature type="domain" description="Alanine racemase N-terminal" evidence="5">
    <location>
        <begin position="8"/>
        <end position="229"/>
    </location>
</feature>
<evidence type="ECO:0000256" key="1">
    <source>
        <dbReference type="ARBA" id="ARBA00022898"/>
    </source>
</evidence>
<dbReference type="HAMAP" id="MF_02087">
    <property type="entry name" value="PLP_homeostasis"/>
    <property type="match status" value="1"/>
</dbReference>
<evidence type="ECO:0000313" key="7">
    <source>
        <dbReference type="Proteomes" id="UP001154240"/>
    </source>
</evidence>
<keyword evidence="7" id="KW-1185">Reference proteome</keyword>
<protein>
    <recommendedName>
        <fullName evidence="2">Pyridoxal phosphate homeostasis protein</fullName>
        <shortName evidence="2">PLP homeostasis protein</shortName>
    </recommendedName>
</protein>
<dbReference type="CDD" id="cd00635">
    <property type="entry name" value="PLPDE_III_YBL036c_like"/>
    <property type="match status" value="1"/>
</dbReference>
<evidence type="ECO:0000259" key="5">
    <source>
        <dbReference type="Pfam" id="PF01168"/>
    </source>
</evidence>
<feature type="modified residue" description="N6-(pyridoxal phosphate)lysine" evidence="2 3">
    <location>
        <position position="36"/>
    </location>
</feature>
<keyword evidence="1 2" id="KW-0663">Pyridoxal phosphate</keyword>
<dbReference type="InterPro" id="IPR029066">
    <property type="entry name" value="PLP-binding_barrel"/>
</dbReference>
<evidence type="ECO:0000313" key="6">
    <source>
        <dbReference type="EMBL" id="MDG4476901.1"/>
    </source>
</evidence>
<evidence type="ECO:0000256" key="2">
    <source>
        <dbReference type="HAMAP-Rule" id="MF_02087"/>
    </source>
</evidence>
<evidence type="ECO:0000256" key="3">
    <source>
        <dbReference type="PIRSR" id="PIRSR004848-1"/>
    </source>
</evidence>
<dbReference type="SUPFAM" id="SSF51419">
    <property type="entry name" value="PLP-binding barrel"/>
    <property type="match status" value="1"/>
</dbReference>
<dbReference type="PANTHER" id="PTHR10146">
    <property type="entry name" value="PROLINE SYNTHETASE CO-TRANSCRIBED BACTERIAL HOMOLOG PROTEIN"/>
    <property type="match status" value="1"/>
</dbReference>
<evidence type="ECO:0000256" key="4">
    <source>
        <dbReference type="RuleBase" id="RU004514"/>
    </source>
</evidence>
<accession>A0A9X4RMA5</accession>
<dbReference type="Pfam" id="PF01168">
    <property type="entry name" value="Ala_racemase_N"/>
    <property type="match status" value="1"/>
</dbReference>
<reference evidence="6" key="1">
    <citation type="journal article" date="2022" name="bioRxiv">
        <title>Thiovibrio frasassiensisgen. nov., sp. nov., an autotrophic, elemental sulfur disproportionating bacterium isolated from sulfidic karst sediment, and proposal of Thiovibrionaceae fam. nov.</title>
        <authorList>
            <person name="Aronson H."/>
            <person name="Thomas C."/>
            <person name="Bhattacharyya M."/>
            <person name="Eckstein S."/>
            <person name="Jensen S."/>
            <person name="Barco R."/>
            <person name="Macalady J."/>
            <person name="Amend J."/>
        </authorList>
    </citation>
    <scope>NUCLEOTIDE SEQUENCE</scope>
    <source>
        <strain evidence="6">RS19-109</strain>
    </source>
</reference>
<dbReference type="FunFam" id="3.20.20.10:FF:000018">
    <property type="entry name" value="Pyridoxal phosphate homeostasis protein"/>
    <property type="match status" value="1"/>
</dbReference>
<dbReference type="GO" id="GO:0030170">
    <property type="term" value="F:pyridoxal phosphate binding"/>
    <property type="evidence" value="ECO:0007669"/>
    <property type="project" value="UniProtKB-UniRule"/>
</dbReference>
<dbReference type="PANTHER" id="PTHR10146:SF14">
    <property type="entry name" value="PYRIDOXAL PHOSPHATE HOMEOSTASIS PROTEIN"/>
    <property type="match status" value="1"/>
</dbReference>
<dbReference type="AlphaFoldDB" id="A0A9X4RMA5"/>
<dbReference type="InterPro" id="IPR011078">
    <property type="entry name" value="PyrdxlP_homeostasis"/>
</dbReference>
<dbReference type="Gene3D" id="3.20.20.10">
    <property type="entry name" value="Alanine racemase"/>
    <property type="match status" value="1"/>
</dbReference>
<dbReference type="Proteomes" id="UP001154240">
    <property type="component" value="Unassembled WGS sequence"/>
</dbReference>
<dbReference type="PIRSF" id="PIRSF004848">
    <property type="entry name" value="YBL036c_PLPDEIII"/>
    <property type="match status" value="1"/>
</dbReference>
<comment type="cofactor">
    <cofactor evidence="3">
        <name>pyridoxal 5'-phosphate</name>
        <dbReference type="ChEBI" id="CHEBI:597326"/>
    </cofactor>
</comment>
<sequence>MGTVAENIESIRRRIRAAAERGGRDPEAVRLVAVSKYQPLEAIREAMASGQVVFGENYLQEAEAKIAALGPGLVWHCIGHLQSNKARTAAEIFDCVETIDRLKLAKALESRLAELGKSMPVLVQVNVGGEAQKAGVAPEEAGRLCRDLQQFPHLLLQGLMTMPPFVQEPEENRGCFRQLRLLGEALAAQGLLGQHGPVQLSMGMSGDFEVAIEEGATLVRVGTALFGEREQAV</sequence>
<reference evidence="6" key="2">
    <citation type="submission" date="2022-10" db="EMBL/GenBank/DDBJ databases">
        <authorList>
            <person name="Aronson H.S."/>
        </authorList>
    </citation>
    <scope>NUCLEOTIDE SEQUENCE</scope>
    <source>
        <strain evidence="6">RS19-109</strain>
    </source>
</reference>
<gene>
    <name evidence="6" type="ORF">OLX77_12120</name>
</gene>
<name>A0A9X4RMA5_9BACT</name>
<organism evidence="6 7">
    <name type="scientific">Thiovibrio frasassiensis</name>
    <dbReference type="NCBI Taxonomy" id="2984131"/>
    <lineage>
        <taxon>Bacteria</taxon>
        <taxon>Pseudomonadati</taxon>
        <taxon>Thermodesulfobacteriota</taxon>
        <taxon>Desulfobulbia</taxon>
        <taxon>Desulfobulbales</taxon>
        <taxon>Thiovibrionaceae</taxon>
        <taxon>Thiovibrio</taxon>
    </lineage>
</organism>
<dbReference type="InterPro" id="IPR001608">
    <property type="entry name" value="Ala_racemase_N"/>
</dbReference>